<gene>
    <name evidence="1" type="ORF">TCLT_LOCUS1002</name>
</gene>
<protein>
    <submittedName>
        <fullName evidence="1 3">Uncharacterized protein</fullName>
    </submittedName>
</protein>
<organism evidence="3">
    <name type="scientific">Thelazia callipaeda</name>
    <name type="common">Oriental eyeworm</name>
    <name type="synonym">Parasitic nematode</name>
    <dbReference type="NCBI Taxonomy" id="103827"/>
    <lineage>
        <taxon>Eukaryota</taxon>
        <taxon>Metazoa</taxon>
        <taxon>Ecdysozoa</taxon>
        <taxon>Nematoda</taxon>
        <taxon>Chromadorea</taxon>
        <taxon>Rhabditida</taxon>
        <taxon>Spirurina</taxon>
        <taxon>Spiruromorpha</taxon>
        <taxon>Thelazioidea</taxon>
        <taxon>Thelaziidae</taxon>
        <taxon>Thelazia</taxon>
    </lineage>
</organism>
<reference evidence="3" key="1">
    <citation type="submission" date="2017-02" db="UniProtKB">
        <authorList>
            <consortium name="WormBaseParasite"/>
        </authorList>
    </citation>
    <scope>IDENTIFICATION</scope>
</reference>
<evidence type="ECO:0000313" key="1">
    <source>
        <dbReference type="EMBL" id="VDM96202.1"/>
    </source>
</evidence>
<keyword evidence="2" id="KW-1185">Reference proteome</keyword>
<proteinExistence type="predicted"/>
<dbReference type="AlphaFoldDB" id="A0A0N5CLL3"/>
<evidence type="ECO:0000313" key="2">
    <source>
        <dbReference type="Proteomes" id="UP000276776"/>
    </source>
</evidence>
<dbReference type="Proteomes" id="UP000276776">
    <property type="component" value="Unassembled WGS sequence"/>
</dbReference>
<reference evidence="1 2" key="2">
    <citation type="submission" date="2018-11" db="EMBL/GenBank/DDBJ databases">
        <authorList>
            <consortium name="Pathogen Informatics"/>
        </authorList>
    </citation>
    <scope>NUCLEOTIDE SEQUENCE [LARGE SCALE GENOMIC DNA]</scope>
</reference>
<accession>A0A0N5CLL3</accession>
<dbReference type="WBParaSite" id="TCLT_0000100101-mRNA-1">
    <property type="protein sequence ID" value="TCLT_0000100101-mRNA-1"/>
    <property type="gene ID" value="TCLT_0000100101"/>
</dbReference>
<dbReference type="EMBL" id="UYYF01000101">
    <property type="protein sequence ID" value="VDM96202.1"/>
    <property type="molecule type" value="Genomic_DNA"/>
</dbReference>
<dbReference type="OrthoDB" id="5787890at2759"/>
<name>A0A0N5CLL3_THECL</name>
<dbReference type="OMA" id="MLCRFID"/>
<sequence length="454" mass="52671">MAHFNPNSEYLGRMARFSACDRHNMFYDVNRWEPLAWFSRPFDCHDRFAMENIRNFKVQTLFDYSLLRNGNNGKKIVQLNGVAPIIEDEDDPNFKGDTCQLEYRRRSAGTAVEANSSMEVPIALTRYLHPHLRFDVMTTKTFLSMLCRFVDNEHRFYRFNIERVGNLIIIEEICFGDARLAKSYLQGALDILTGRSTLDYRQVSVCEFGARTVLLRQHVDLAEPCGRNSMHSYCQKKLFFPLAKESVSAFAQLQGFMDHPEPIFHIDGSNVAIQGSLVPDPPKIPIEIICRSFQRFSSCGIQNRLKVLVAFAYFFKKSRELWLLFKNLEMKWQDMIFSGAERIVSVLHVRGLIDHRPKSFTFDEIAPKGYKCTLSRASLLCRHIFDFIQSVNHPERDKLALIWVSDKQSSSDLNDGDHLVIYRRRPSGRSFDDNAFVSHSLRSILYRDVIEFVD</sequence>
<evidence type="ECO:0000313" key="3">
    <source>
        <dbReference type="WBParaSite" id="TCLT_0000100101-mRNA-1"/>
    </source>
</evidence>